<feature type="transmembrane region" description="Helical" evidence="5">
    <location>
        <begin position="176"/>
        <end position="196"/>
    </location>
</feature>
<comment type="subcellular location">
    <subcellularLocation>
        <location evidence="1">Cell membrane</location>
        <topology evidence="1">Multi-pass membrane protein</topology>
    </subcellularLocation>
</comment>
<dbReference type="PANTHER" id="PTHR42723:SF1">
    <property type="entry name" value="CHLOROPHYLL SYNTHASE, CHLOROPLASTIC"/>
    <property type="match status" value="1"/>
</dbReference>
<evidence type="ECO:0000256" key="5">
    <source>
        <dbReference type="SAM" id="Phobius"/>
    </source>
</evidence>
<keyword evidence="3 5" id="KW-1133">Transmembrane helix</keyword>
<dbReference type="Pfam" id="PF01040">
    <property type="entry name" value="UbiA"/>
    <property type="match status" value="1"/>
</dbReference>
<feature type="transmembrane region" description="Helical" evidence="5">
    <location>
        <begin position="266"/>
        <end position="286"/>
    </location>
</feature>
<feature type="transmembrane region" description="Helical" evidence="5">
    <location>
        <begin position="233"/>
        <end position="254"/>
    </location>
</feature>
<organism evidence="6 7">
    <name type="scientific">Halococcus morrhuae DSM 1307</name>
    <dbReference type="NCBI Taxonomy" id="931277"/>
    <lineage>
        <taxon>Archaea</taxon>
        <taxon>Methanobacteriati</taxon>
        <taxon>Methanobacteriota</taxon>
        <taxon>Stenosarchaea group</taxon>
        <taxon>Halobacteria</taxon>
        <taxon>Halobacteriales</taxon>
        <taxon>Halococcaceae</taxon>
        <taxon>Halococcus</taxon>
    </lineage>
</organism>
<dbReference type="RefSeq" id="WP_004052312.1">
    <property type="nucleotide sequence ID" value="NZ_AOMC01000074.1"/>
</dbReference>
<dbReference type="GO" id="GO:0005886">
    <property type="term" value="C:plasma membrane"/>
    <property type="evidence" value="ECO:0007669"/>
    <property type="project" value="UniProtKB-SubCell"/>
</dbReference>
<keyword evidence="6" id="KW-0808">Transferase</keyword>
<evidence type="ECO:0000256" key="3">
    <source>
        <dbReference type="ARBA" id="ARBA00022989"/>
    </source>
</evidence>
<keyword evidence="7" id="KW-1185">Reference proteome</keyword>
<protein>
    <submittedName>
        <fullName evidence="6">UbiA prenyltransferase</fullName>
    </submittedName>
</protein>
<accession>M0MP81</accession>
<dbReference type="OrthoDB" id="11851at2157"/>
<dbReference type="InterPro" id="IPR000537">
    <property type="entry name" value="UbiA_prenyltransferase"/>
</dbReference>
<dbReference type="InterPro" id="IPR050475">
    <property type="entry name" value="Prenyltransferase_related"/>
</dbReference>
<feature type="transmembrane region" description="Helical" evidence="5">
    <location>
        <begin position="36"/>
        <end position="66"/>
    </location>
</feature>
<reference evidence="6 7" key="1">
    <citation type="journal article" date="2014" name="PLoS Genet.">
        <title>Phylogenetically driven sequencing of extremely halophilic archaea reveals strategies for static and dynamic osmo-response.</title>
        <authorList>
            <person name="Becker E.A."/>
            <person name="Seitzer P.M."/>
            <person name="Tritt A."/>
            <person name="Larsen D."/>
            <person name="Krusor M."/>
            <person name="Yao A.I."/>
            <person name="Wu D."/>
            <person name="Madern D."/>
            <person name="Eisen J.A."/>
            <person name="Darling A.E."/>
            <person name="Facciotti M.T."/>
        </authorList>
    </citation>
    <scope>NUCLEOTIDE SEQUENCE [LARGE SCALE GENOMIC DNA]</scope>
    <source>
        <strain evidence="6 7">DSM 1307</strain>
    </source>
</reference>
<proteinExistence type="predicted"/>
<feature type="transmembrane region" description="Helical" evidence="5">
    <location>
        <begin position="208"/>
        <end position="227"/>
    </location>
</feature>
<evidence type="ECO:0000256" key="1">
    <source>
        <dbReference type="ARBA" id="ARBA00004651"/>
    </source>
</evidence>
<gene>
    <name evidence="6" type="ORF">C448_05156</name>
</gene>
<dbReference type="AlphaFoldDB" id="M0MP81"/>
<keyword evidence="2 5" id="KW-0812">Transmembrane</keyword>
<feature type="transmembrane region" description="Helical" evidence="5">
    <location>
        <begin position="292"/>
        <end position="310"/>
    </location>
</feature>
<sequence>MGGSEGAAREADSRGKLAAYAALVRVPNLFSTPPDILLGGALVAATGTTVSIPALAGLAVASMLLYAGGTTLNDYFDAAIDARERPERPIPSGRIPRRTAGALGATLLIGGVLVALGAAGPRAGLFAAALATVIALYDGVLKGSPAGFLAMGSARGLDVLLGTAAGATAATAPLPAWALAIPVAIALYIAAVTYMADNEATTTERGAVAAAAAGVLLAVLGVLAAVVTTGPSLVRTAFAVGLTGGFLVWTGRALGPAYATPRPDTVGPAVGTCILALVVLDGAFAALAGVEWALAVLVFLIPAVGLSRLFDVS</sequence>
<dbReference type="GO" id="GO:0016765">
    <property type="term" value="F:transferase activity, transferring alkyl or aryl (other than methyl) groups"/>
    <property type="evidence" value="ECO:0007669"/>
    <property type="project" value="InterPro"/>
</dbReference>
<comment type="caution">
    <text evidence="6">The sequence shown here is derived from an EMBL/GenBank/DDBJ whole genome shotgun (WGS) entry which is preliminary data.</text>
</comment>
<evidence type="ECO:0000256" key="4">
    <source>
        <dbReference type="ARBA" id="ARBA00023136"/>
    </source>
</evidence>
<evidence type="ECO:0000313" key="6">
    <source>
        <dbReference type="EMBL" id="EMA47497.1"/>
    </source>
</evidence>
<dbReference type="InterPro" id="IPR044878">
    <property type="entry name" value="UbiA_sf"/>
</dbReference>
<keyword evidence="4 5" id="KW-0472">Membrane</keyword>
<feature type="transmembrane region" description="Helical" evidence="5">
    <location>
        <begin position="100"/>
        <end position="119"/>
    </location>
</feature>
<dbReference type="STRING" id="931277.C448_05156"/>
<dbReference type="eggNOG" id="arCOG00476">
    <property type="taxonomic scope" value="Archaea"/>
</dbReference>
<evidence type="ECO:0000313" key="7">
    <source>
        <dbReference type="Proteomes" id="UP000011568"/>
    </source>
</evidence>
<dbReference type="PATRIC" id="fig|931277.6.peg.1006"/>
<evidence type="ECO:0000256" key="2">
    <source>
        <dbReference type="ARBA" id="ARBA00022692"/>
    </source>
</evidence>
<dbReference type="Proteomes" id="UP000011568">
    <property type="component" value="Unassembled WGS sequence"/>
</dbReference>
<name>M0MP81_HALMO</name>
<dbReference type="CDD" id="cd13964">
    <property type="entry name" value="PT_UbiA_1"/>
    <property type="match status" value="1"/>
</dbReference>
<dbReference type="EMBL" id="AOMC01000074">
    <property type="protein sequence ID" value="EMA47497.1"/>
    <property type="molecule type" value="Genomic_DNA"/>
</dbReference>
<dbReference type="Gene3D" id="1.10.357.140">
    <property type="entry name" value="UbiA prenyltransferase"/>
    <property type="match status" value="1"/>
</dbReference>
<dbReference type="PANTHER" id="PTHR42723">
    <property type="entry name" value="CHLOROPHYLL SYNTHASE"/>
    <property type="match status" value="1"/>
</dbReference>